<name>A0AAD9NF09_RIDPI</name>
<dbReference type="Proteomes" id="UP001209878">
    <property type="component" value="Unassembled WGS sequence"/>
</dbReference>
<evidence type="ECO:0000256" key="1">
    <source>
        <dbReference type="SAM" id="MobiDB-lite"/>
    </source>
</evidence>
<comment type="caution">
    <text evidence="2">The sequence shown here is derived from an EMBL/GenBank/DDBJ whole genome shotgun (WGS) entry which is preliminary data.</text>
</comment>
<evidence type="ECO:0000313" key="3">
    <source>
        <dbReference type="Proteomes" id="UP001209878"/>
    </source>
</evidence>
<dbReference type="AlphaFoldDB" id="A0AAD9NF09"/>
<protein>
    <submittedName>
        <fullName evidence="2">Uncharacterized protein</fullName>
    </submittedName>
</protein>
<evidence type="ECO:0000313" key="2">
    <source>
        <dbReference type="EMBL" id="KAK2164799.1"/>
    </source>
</evidence>
<feature type="compositionally biased region" description="Low complexity" evidence="1">
    <location>
        <begin position="46"/>
        <end position="56"/>
    </location>
</feature>
<dbReference type="EMBL" id="JAODUO010001395">
    <property type="protein sequence ID" value="KAK2164799.1"/>
    <property type="molecule type" value="Genomic_DNA"/>
</dbReference>
<sequence>MWLSWTVCRRPRGRTRRSRCVSSIYLPTRRCSSTPSCEEDVTSPTSLSSDNGSCDSSCRRRSPTWWKRGQRW</sequence>
<feature type="region of interest" description="Disordered" evidence="1">
    <location>
        <begin position="30"/>
        <end position="72"/>
    </location>
</feature>
<gene>
    <name evidence="2" type="ORF">NP493_1398g00043</name>
</gene>
<organism evidence="2 3">
    <name type="scientific">Ridgeia piscesae</name>
    <name type="common">Tubeworm</name>
    <dbReference type="NCBI Taxonomy" id="27915"/>
    <lineage>
        <taxon>Eukaryota</taxon>
        <taxon>Metazoa</taxon>
        <taxon>Spiralia</taxon>
        <taxon>Lophotrochozoa</taxon>
        <taxon>Annelida</taxon>
        <taxon>Polychaeta</taxon>
        <taxon>Sedentaria</taxon>
        <taxon>Canalipalpata</taxon>
        <taxon>Sabellida</taxon>
        <taxon>Siboglinidae</taxon>
        <taxon>Ridgeia</taxon>
    </lineage>
</organism>
<keyword evidence="3" id="KW-1185">Reference proteome</keyword>
<reference evidence="2" key="1">
    <citation type="journal article" date="2023" name="Mol. Biol. Evol.">
        <title>Third-Generation Sequencing Reveals the Adaptive Role of the Epigenome in Three Deep-Sea Polychaetes.</title>
        <authorList>
            <person name="Perez M."/>
            <person name="Aroh O."/>
            <person name="Sun Y."/>
            <person name="Lan Y."/>
            <person name="Juniper S.K."/>
            <person name="Young C.R."/>
            <person name="Angers B."/>
            <person name="Qian P.Y."/>
        </authorList>
    </citation>
    <scope>NUCLEOTIDE SEQUENCE</scope>
    <source>
        <strain evidence="2">R07B-5</strain>
    </source>
</reference>
<proteinExistence type="predicted"/>
<accession>A0AAD9NF09</accession>